<dbReference type="PATRIC" id="fig|1225564.3.peg.2008"/>
<dbReference type="STRING" id="1225564.AA309_07405"/>
<evidence type="ECO:0000313" key="2">
    <source>
        <dbReference type="Proteomes" id="UP000035489"/>
    </source>
</evidence>
<sequence>MIRQVVSKLALLQGLPGRVPFSRPISSVWLVTQTTLQNAAALGLVEQNQNGRWILVPDGEARVLASEQPQETPEDAGEALPDANVEADLADLAASISSGTQVALAQQMIAEGSINANTLARAAGESSQEPGVLNERINAVAQGFQTQTDSMLKGPGADDTSRFYEWAQENHPQELRKAMTDHVMERTTKGYAPLFNQYVESLADHSAEDVLNASFGDGIKAQMIDSQVILDIPGHGRMTFRSAVKAGLVRVTGA</sequence>
<dbReference type="EMBL" id="LCYG01000018">
    <property type="protein sequence ID" value="KLK93673.1"/>
    <property type="molecule type" value="Genomic_DNA"/>
</dbReference>
<evidence type="ECO:0000313" key="1">
    <source>
        <dbReference type="EMBL" id="KLK93673.1"/>
    </source>
</evidence>
<comment type="caution">
    <text evidence="1">The sequence shown here is derived from an EMBL/GenBank/DDBJ whole genome shotgun (WGS) entry which is preliminary data.</text>
</comment>
<reference evidence="1 2" key="1">
    <citation type="submission" date="2015-05" db="EMBL/GenBank/DDBJ databases">
        <title>Draft genome sequence of Microvirga vignae strain BR3299, a novel nitrogen fixing bacteria isolated from Brazil semi-aired region.</title>
        <authorList>
            <person name="Zilli J.E."/>
            <person name="Passos S.R."/>
            <person name="Leite J."/>
            <person name="Baldani J.I."/>
            <person name="Xavier G.R."/>
            <person name="Rumjaneck N.G."/>
            <person name="Simoes-Araujo J.L."/>
        </authorList>
    </citation>
    <scope>NUCLEOTIDE SEQUENCE [LARGE SCALE GENOMIC DNA]</scope>
    <source>
        <strain evidence="1 2">BR3299</strain>
    </source>
</reference>
<protein>
    <submittedName>
        <fullName evidence="1">Uncharacterized protein</fullName>
    </submittedName>
</protein>
<keyword evidence="2" id="KW-1185">Reference proteome</keyword>
<dbReference type="Proteomes" id="UP000035489">
    <property type="component" value="Unassembled WGS sequence"/>
</dbReference>
<organism evidence="1 2">
    <name type="scientific">Microvirga vignae</name>
    <dbReference type="NCBI Taxonomy" id="1225564"/>
    <lineage>
        <taxon>Bacteria</taxon>
        <taxon>Pseudomonadati</taxon>
        <taxon>Pseudomonadota</taxon>
        <taxon>Alphaproteobacteria</taxon>
        <taxon>Hyphomicrobiales</taxon>
        <taxon>Methylobacteriaceae</taxon>
        <taxon>Microvirga</taxon>
    </lineage>
</organism>
<gene>
    <name evidence="1" type="ORF">AA309_07405</name>
</gene>
<proteinExistence type="predicted"/>
<dbReference type="AlphaFoldDB" id="A0A0H1REQ2"/>
<name>A0A0H1REQ2_9HYPH</name>
<accession>A0A0H1REQ2</accession>